<name>A0A7Y6IX91_9ACTN</name>
<evidence type="ECO:0000313" key="2">
    <source>
        <dbReference type="Proteomes" id="UP000546126"/>
    </source>
</evidence>
<accession>A0A7Y6IX91</accession>
<evidence type="ECO:0000313" key="1">
    <source>
        <dbReference type="EMBL" id="NUW45533.1"/>
    </source>
</evidence>
<dbReference type="RefSeq" id="WP_175604992.1">
    <property type="nucleotide sequence ID" value="NZ_JABWGO010000012.1"/>
</dbReference>
<sequence length="73" mass="7992">MEDLRSDRDARVAEANEDAEQWRALYVGECEAHDLTRRAHAEEIRAALLASTEGAQIAAALLKELRTQIGAGS</sequence>
<dbReference type="EMBL" id="JABWGO010000012">
    <property type="protein sequence ID" value="NUW45533.1"/>
    <property type="molecule type" value="Genomic_DNA"/>
</dbReference>
<comment type="caution">
    <text evidence="1">The sequence shown here is derived from an EMBL/GenBank/DDBJ whole genome shotgun (WGS) entry which is preliminary data.</text>
</comment>
<gene>
    <name evidence="1" type="ORF">HT134_36275</name>
</gene>
<keyword evidence="2" id="KW-1185">Reference proteome</keyword>
<protein>
    <submittedName>
        <fullName evidence="1">Uncharacterized protein</fullName>
    </submittedName>
</protein>
<organism evidence="1 2">
    <name type="scientific">Nonomuraea rhodomycinica</name>
    <dbReference type="NCBI Taxonomy" id="1712872"/>
    <lineage>
        <taxon>Bacteria</taxon>
        <taxon>Bacillati</taxon>
        <taxon>Actinomycetota</taxon>
        <taxon>Actinomycetes</taxon>
        <taxon>Streptosporangiales</taxon>
        <taxon>Streptosporangiaceae</taxon>
        <taxon>Nonomuraea</taxon>
    </lineage>
</organism>
<proteinExistence type="predicted"/>
<dbReference type="AlphaFoldDB" id="A0A7Y6IX91"/>
<dbReference type="Proteomes" id="UP000546126">
    <property type="component" value="Unassembled WGS sequence"/>
</dbReference>
<reference evidence="1 2" key="1">
    <citation type="submission" date="2020-06" db="EMBL/GenBank/DDBJ databases">
        <authorList>
            <person name="Chanama M."/>
        </authorList>
    </citation>
    <scope>NUCLEOTIDE SEQUENCE [LARGE SCALE GENOMIC DNA]</scope>
    <source>
        <strain evidence="1 2">TBRC6557</strain>
    </source>
</reference>